<organism evidence="1 2">
    <name type="scientific">Strigamia maritima</name>
    <name type="common">European centipede</name>
    <name type="synonym">Geophilus maritimus</name>
    <dbReference type="NCBI Taxonomy" id="126957"/>
    <lineage>
        <taxon>Eukaryota</taxon>
        <taxon>Metazoa</taxon>
        <taxon>Ecdysozoa</taxon>
        <taxon>Arthropoda</taxon>
        <taxon>Myriapoda</taxon>
        <taxon>Chilopoda</taxon>
        <taxon>Pleurostigmophora</taxon>
        <taxon>Geophilomorpha</taxon>
        <taxon>Linotaeniidae</taxon>
        <taxon>Strigamia</taxon>
    </lineage>
</organism>
<sequence>MMSSKRKSNRFGLHLLSLNAIIKSRPICAVTTPLEMNVKLRAISLAINSLSARAHAQEKLHSAIRAYLRHFLPYHPFRLR</sequence>
<reference evidence="1" key="2">
    <citation type="submission" date="2015-02" db="UniProtKB">
        <authorList>
            <consortium name="EnsemblMetazoa"/>
        </authorList>
    </citation>
    <scope>IDENTIFICATION</scope>
</reference>
<reference evidence="2" key="1">
    <citation type="submission" date="2011-05" db="EMBL/GenBank/DDBJ databases">
        <authorList>
            <person name="Richards S.R."/>
            <person name="Qu J."/>
            <person name="Jiang H."/>
            <person name="Jhangiani S.N."/>
            <person name="Agravi P."/>
            <person name="Goodspeed R."/>
            <person name="Gross S."/>
            <person name="Mandapat C."/>
            <person name="Jackson L."/>
            <person name="Mathew T."/>
            <person name="Pu L."/>
            <person name="Thornton R."/>
            <person name="Saada N."/>
            <person name="Wilczek-Boney K.B."/>
            <person name="Lee S."/>
            <person name="Kovar C."/>
            <person name="Wu Y."/>
            <person name="Scherer S.E."/>
            <person name="Worley K.C."/>
            <person name="Muzny D.M."/>
            <person name="Gibbs R."/>
        </authorList>
    </citation>
    <scope>NUCLEOTIDE SEQUENCE</scope>
    <source>
        <strain evidence="2">Brora</strain>
    </source>
</reference>
<evidence type="ECO:0000313" key="2">
    <source>
        <dbReference type="Proteomes" id="UP000014500"/>
    </source>
</evidence>
<name>T1IWH7_STRMM</name>
<protein>
    <submittedName>
        <fullName evidence="1">Uncharacterized protein</fullName>
    </submittedName>
</protein>
<dbReference type="AlphaFoldDB" id="T1IWH7"/>
<dbReference type="EMBL" id="JH431617">
    <property type="status" value="NOT_ANNOTATED_CDS"/>
    <property type="molecule type" value="Genomic_DNA"/>
</dbReference>
<keyword evidence="2" id="KW-1185">Reference proteome</keyword>
<proteinExistence type="predicted"/>
<accession>T1IWH7</accession>
<dbReference type="HOGENOM" id="CLU_2592806_0_0_1"/>
<evidence type="ECO:0000313" key="1">
    <source>
        <dbReference type="EnsemblMetazoa" id="SMAR005544-PA"/>
    </source>
</evidence>
<dbReference type="Proteomes" id="UP000014500">
    <property type="component" value="Unassembled WGS sequence"/>
</dbReference>
<dbReference type="EnsemblMetazoa" id="SMAR005544-RA">
    <property type="protein sequence ID" value="SMAR005544-PA"/>
    <property type="gene ID" value="SMAR005544"/>
</dbReference>